<accession>A0ABN7WH29</accession>
<organism evidence="1 2">
    <name type="scientific">Gigaspora margarita</name>
    <dbReference type="NCBI Taxonomy" id="4874"/>
    <lineage>
        <taxon>Eukaryota</taxon>
        <taxon>Fungi</taxon>
        <taxon>Fungi incertae sedis</taxon>
        <taxon>Mucoromycota</taxon>
        <taxon>Glomeromycotina</taxon>
        <taxon>Glomeromycetes</taxon>
        <taxon>Diversisporales</taxon>
        <taxon>Gigasporaceae</taxon>
        <taxon>Gigaspora</taxon>
    </lineage>
</organism>
<reference evidence="1 2" key="1">
    <citation type="submission" date="2021-06" db="EMBL/GenBank/DDBJ databases">
        <authorList>
            <person name="Kallberg Y."/>
            <person name="Tangrot J."/>
            <person name="Rosling A."/>
        </authorList>
    </citation>
    <scope>NUCLEOTIDE SEQUENCE [LARGE SCALE GENOMIC DNA]</scope>
    <source>
        <strain evidence="1 2">120-4 pot B 10/14</strain>
    </source>
</reference>
<feature type="non-terminal residue" evidence="1">
    <location>
        <position position="1"/>
    </location>
</feature>
<evidence type="ECO:0000313" key="2">
    <source>
        <dbReference type="Proteomes" id="UP000789901"/>
    </source>
</evidence>
<dbReference type="Proteomes" id="UP000789901">
    <property type="component" value="Unassembled WGS sequence"/>
</dbReference>
<dbReference type="EMBL" id="CAJVQB010043323">
    <property type="protein sequence ID" value="CAG8831088.1"/>
    <property type="molecule type" value="Genomic_DNA"/>
</dbReference>
<keyword evidence="2" id="KW-1185">Reference proteome</keyword>
<name>A0ABN7WH29_GIGMA</name>
<proteinExistence type="predicted"/>
<comment type="caution">
    <text evidence="1">The sequence shown here is derived from an EMBL/GenBank/DDBJ whole genome shotgun (WGS) entry which is preliminary data.</text>
</comment>
<evidence type="ECO:0000313" key="1">
    <source>
        <dbReference type="EMBL" id="CAG8831088.1"/>
    </source>
</evidence>
<sequence length="300" mass="35366">NKVYKSESICSDNSEKREDRLYADSYILHNAILEQSLFNSQNDKETLKNKRLDETPNIKHISLHYGDYTSIDIESLYSQVKFKSLRYCSKPVPVINYYNNDPVPEVINNNKSELVAKLKNNFIKIQSPDYQIVSKTIIKVQHRNLDDVEEQIDNRIIKIQQKINIAKDIIKGNCYNFGICFKNMRKEIDNLLEKIDTENTKLNVKLWGPMAYEDGIKEKMSNCNLKNEEVWPKRMRRFEYYHSEKNLDDQNKSDPDNNKISKIQQGIDIANEKLKYNEYNCFFLNNICNKVANLEDEKPN</sequence>
<gene>
    <name evidence="1" type="ORF">GMARGA_LOCUS30557</name>
</gene>
<protein>
    <submittedName>
        <fullName evidence="1">8223_t:CDS:1</fullName>
    </submittedName>
</protein>